<evidence type="ECO:0000259" key="12">
    <source>
        <dbReference type="PROSITE" id="PS51038"/>
    </source>
</evidence>
<dbReference type="PROSITE" id="PS50013">
    <property type="entry name" value="CHROMO_2"/>
    <property type="match status" value="1"/>
</dbReference>
<dbReference type="GO" id="GO:0044027">
    <property type="term" value="P:negative regulation of gene expression via chromosomal CpG island methylation"/>
    <property type="evidence" value="ECO:0007669"/>
    <property type="project" value="TreeGrafter"/>
</dbReference>
<evidence type="ECO:0000256" key="3">
    <source>
        <dbReference type="ARBA" id="ARBA00022603"/>
    </source>
</evidence>
<dbReference type="InterPro" id="IPR001025">
    <property type="entry name" value="BAH_dom"/>
</dbReference>
<dbReference type="GO" id="GO:0005634">
    <property type="term" value="C:nucleus"/>
    <property type="evidence" value="ECO:0007669"/>
    <property type="project" value="UniProtKB-SubCell"/>
</dbReference>
<accession>A0A8T3ARN2</accession>
<dbReference type="CDD" id="cd18635">
    <property type="entry name" value="CD_CMT3_like"/>
    <property type="match status" value="1"/>
</dbReference>
<dbReference type="InterPro" id="IPR023780">
    <property type="entry name" value="Chromo_domain"/>
</dbReference>
<dbReference type="FunFam" id="3.90.120.10:FF:000003">
    <property type="entry name" value="DNA (cytosine-5)-methyltransferase 1"/>
    <property type="match status" value="1"/>
</dbReference>
<evidence type="ECO:0000256" key="10">
    <source>
        <dbReference type="SAM" id="MobiDB-lite"/>
    </source>
</evidence>
<dbReference type="InterPro" id="IPR029063">
    <property type="entry name" value="SAM-dependent_MTases_sf"/>
</dbReference>
<comment type="caution">
    <text evidence="13">The sequence shown here is derived from an EMBL/GenBank/DDBJ whole genome shotgun (WGS) entry which is preliminary data.</text>
</comment>
<feature type="compositionally biased region" description="Basic residues" evidence="10">
    <location>
        <begin position="1"/>
        <end position="10"/>
    </location>
</feature>
<dbReference type="SUPFAM" id="SSF53335">
    <property type="entry name" value="S-adenosyl-L-methionine-dependent methyltransferases"/>
    <property type="match status" value="1"/>
</dbReference>
<evidence type="ECO:0000256" key="4">
    <source>
        <dbReference type="ARBA" id="ARBA00022679"/>
    </source>
</evidence>
<feature type="active site" evidence="9">
    <location>
        <position position="582"/>
    </location>
</feature>
<dbReference type="GO" id="GO:0003682">
    <property type="term" value="F:chromatin binding"/>
    <property type="evidence" value="ECO:0007669"/>
    <property type="project" value="InterPro"/>
</dbReference>
<dbReference type="Gene3D" id="2.30.30.490">
    <property type="match status" value="1"/>
</dbReference>
<sequence>MSKATAHCRTRQQENAGNEQPKVECPLSSKRRTRHRQNAVDEQPKLLESPSSVRRTRQRDGAVDKQSQLLESPSSSARRTRQRQGDPGERQTVISLKRNKSVASETANGFPEEAGTVACEGHSPSRKKIKAPAPTGVNKLEEEEGKNLDMEKENEKKVEKDELCEDPAANSSNKKKGDSGKKVVKKEQESICRFIGDPVPVNEAKMRWPERYTKKVGGPKSISSSDYGNEDEAEPAKAKCHYYQAMVDGVAYNLNDDAHVKAGDGEPDYIGRIIELFKTVEGKLYFRAQWFYKAEDTVISYHANDHDKRRVFLSEDRNDNDLECIVCKIRIVRIANNIGLPSKDEIPECDYYYDMSYSPFYSTFANLPKDDTSGVSSVSTTSSDEGFELEASPMNANLLDLYSGCGAMSTGLCHGAQLAGLNLYTTWAVDLNSFACQSLRLNHPKTKVRNEKAEDFLTLLREWKKLCEEFSLDVKHPPRPNKESDDFSDDGGDNDSTPVPKGEFEVDHFVDICFGDPNEIGKKELMFKVRWKGYGASEDTWEPISGLSKCSERIENFVRKGYRSKILPLPGVVDVICGGPPCQGISGFNRFRDYNNPLADIRNQQMAVFMEIVDFLKPKYVLMENVVDILKFAEGFLGRFAFSKLVKMNYQSRLGIMAAGCYGLPQFRMRVFLWGAQPSEVLPQFPLPTHDVLVRGGAPVKFEQNIVAYNEGQRPQLEKALFLGDAISDLPKVENNEARDEMPYGSQPKTDFQFSIRLTEPDLVDPSSNPKKAVLHNNLFDHRPLQLNEDDYMRVCRVPKKKGANFRDFPGVIVGPNNVVEFDPQVERVLLPSGSPLVPDYAMSYIKGKSPKPFGRLWWDETVPTVVTRAEPHNQIILHPEQDRVLTIRENARLQGFPDYYKLCGPIKERYIQVGNAVAVPVSRALGFALGRAFQGKGGDDPTFTLPANFPHFGVGAGEAIN</sequence>
<name>A0A8T3ARN2_DENNO</name>
<evidence type="ECO:0000313" key="13">
    <source>
        <dbReference type="EMBL" id="KAI0498780.1"/>
    </source>
</evidence>
<dbReference type="Proteomes" id="UP000829196">
    <property type="component" value="Unassembled WGS sequence"/>
</dbReference>
<dbReference type="SMR" id="A0A8T3ARN2"/>
<feature type="compositionally biased region" description="Polar residues" evidence="10">
    <location>
        <begin position="65"/>
        <end position="77"/>
    </location>
</feature>
<dbReference type="GO" id="GO:0003677">
    <property type="term" value="F:DNA binding"/>
    <property type="evidence" value="ECO:0007669"/>
    <property type="project" value="UniProtKB-KW"/>
</dbReference>
<dbReference type="EMBL" id="JAGYWB010000014">
    <property type="protein sequence ID" value="KAI0498780.1"/>
    <property type="molecule type" value="Genomic_DNA"/>
</dbReference>
<evidence type="ECO:0000256" key="2">
    <source>
        <dbReference type="ARBA" id="ARBA00011975"/>
    </source>
</evidence>
<dbReference type="AlphaFoldDB" id="A0A8T3ARN2"/>
<feature type="compositionally biased region" description="Basic and acidic residues" evidence="10">
    <location>
        <begin position="145"/>
        <end position="161"/>
    </location>
</feature>
<reference evidence="13" key="1">
    <citation type="journal article" date="2022" name="Front. Genet.">
        <title>Chromosome-Scale Assembly of the Dendrobium nobile Genome Provides Insights Into the Molecular Mechanism of the Biosynthesis of the Medicinal Active Ingredient of Dendrobium.</title>
        <authorList>
            <person name="Xu Q."/>
            <person name="Niu S.-C."/>
            <person name="Li K.-L."/>
            <person name="Zheng P.-J."/>
            <person name="Zhang X.-J."/>
            <person name="Jia Y."/>
            <person name="Liu Y."/>
            <person name="Niu Y.-X."/>
            <person name="Yu L.-H."/>
            <person name="Chen D.-F."/>
            <person name="Zhang G.-Q."/>
        </authorList>
    </citation>
    <scope>NUCLEOTIDE SEQUENCE</scope>
    <source>
        <tissue evidence="13">Leaf</tissue>
    </source>
</reference>
<proteinExistence type="inferred from homology"/>
<dbReference type="Gene3D" id="3.40.50.150">
    <property type="entry name" value="Vaccinia Virus protein VP39"/>
    <property type="match status" value="1"/>
</dbReference>
<dbReference type="PROSITE" id="PS00094">
    <property type="entry name" value="C5_MTASE_1"/>
    <property type="match status" value="1"/>
</dbReference>
<evidence type="ECO:0000313" key="14">
    <source>
        <dbReference type="Proteomes" id="UP000829196"/>
    </source>
</evidence>
<dbReference type="SMART" id="SM00298">
    <property type="entry name" value="CHROMO"/>
    <property type="match status" value="1"/>
</dbReference>
<dbReference type="PANTHER" id="PTHR10629">
    <property type="entry name" value="CYTOSINE-SPECIFIC METHYLTRANSFERASE"/>
    <property type="match status" value="1"/>
</dbReference>
<keyword evidence="3 9" id="KW-0489">Methyltransferase</keyword>
<dbReference type="Gene3D" id="3.90.120.10">
    <property type="entry name" value="DNA Methylase, subunit A, domain 2"/>
    <property type="match status" value="1"/>
</dbReference>
<feature type="compositionally biased region" description="Basic and acidic residues" evidence="10">
    <location>
        <begin position="475"/>
        <end position="485"/>
    </location>
</feature>
<feature type="region of interest" description="Disordered" evidence="10">
    <location>
        <begin position="475"/>
        <end position="502"/>
    </location>
</feature>
<dbReference type="Pfam" id="PF00385">
    <property type="entry name" value="Chromo"/>
    <property type="match status" value="1"/>
</dbReference>
<evidence type="ECO:0000256" key="7">
    <source>
        <dbReference type="ARBA" id="ARBA00023242"/>
    </source>
</evidence>
<dbReference type="PANTHER" id="PTHR10629:SF50">
    <property type="entry name" value="DNA (CYTOSINE-5)-METHYLTRANSFERASE CMT3"/>
    <property type="match status" value="1"/>
</dbReference>
<dbReference type="SMART" id="SM00439">
    <property type="entry name" value="BAH"/>
    <property type="match status" value="1"/>
</dbReference>
<dbReference type="OrthoDB" id="5376140at2759"/>
<keyword evidence="4 9" id="KW-0808">Transferase</keyword>
<dbReference type="InterPro" id="IPR043151">
    <property type="entry name" value="BAH_sf"/>
</dbReference>
<dbReference type="EC" id="2.1.1.37" evidence="2"/>
<dbReference type="PRINTS" id="PR00105">
    <property type="entry name" value="C5METTRFRASE"/>
</dbReference>
<dbReference type="InterPro" id="IPR018117">
    <property type="entry name" value="C5_DNA_meth_AS"/>
</dbReference>
<protein>
    <recommendedName>
        <fullName evidence="2">DNA (cytosine-5-)-methyltransferase</fullName>
        <ecNumber evidence="2">2.1.1.37</ecNumber>
    </recommendedName>
</protein>
<dbReference type="GO" id="GO:0032259">
    <property type="term" value="P:methylation"/>
    <property type="evidence" value="ECO:0007669"/>
    <property type="project" value="UniProtKB-KW"/>
</dbReference>
<evidence type="ECO:0000256" key="1">
    <source>
        <dbReference type="ARBA" id="ARBA00004123"/>
    </source>
</evidence>
<dbReference type="PROSITE" id="PS00598">
    <property type="entry name" value="CHROMO_1"/>
    <property type="match status" value="1"/>
</dbReference>
<feature type="domain" description="BAH" evidence="12">
    <location>
        <begin position="250"/>
        <end position="368"/>
    </location>
</feature>
<keyword evidence="5 9" id="KW-0949">S-adenosyl-L-methionine</keyword>
<dbReference type="GO" id="GO:0003886">
    <property type="term" value="F:DNA (cytosine-5-)-methyltransferase activity"/>
    <property type="evidence" value="ECO:0007669"/>
    <property type="project" value="UniProtKB-EC"/>
</dbReference>
<organism evidence="13 14">
    <name type="scientific">Dendrobium nobile</name>
    <name type="common">Orchid</name>
    <dbReference type="NCBI Taxonomy" id="94219"/>
    <lineage>
        <taxon>Eukaryota</taxon>
        <taxon>Viridiplantae</taxon>
        <taxon>Streptophyta</taxon>
        <taxon>Embryophyta</taxon>
        <taxon>Tracheophyta</taxon>
        <taxon>Spermatophyta</taxon>
        <taxon>Magnoliopsida</taxon>
        <taxon>Liliopsida</taxon>
        <taxon>Asparagales</taxon>
        <taxon>Orchidaceae</taxon>
        <taxon>Epidendroideae</taxon>
        <taxon>Malaxideae</taxon>
        <taxon>Dendrobiinae</taxon>
        <taxon>Dendrobium</taxon>
    </lineage>
</organism>
<evidence type="ECO:0000256" key="6">
    <source>
        <dbReference type="ARBA" id="ARBA00023125"/>
    </source>
</evidence>
<dbReference type="FunFam" id="2.30.30.490:FF:000011">
    <property type="entry name" value="DNA (cytosine-5)-methyltransferase 1"/>
    <property type="match status" value="1"/>
</dbReference>
<dbReference type="Pfam" id="PF00145">
    <property type="entry name" value="DNA_methylase"/>
    <property type="match status" value="1"/>
</dbReference>
<dbReference type="PROSITE" id="PS51679">
    <property type="entry name" value="SAM_MT_C5"/>
    <property type="match status" value="1"/>
</dbReference>
<keyword evidence="14" id="KW-1185">Reference proteome</keyword>
<comment type="catalytic activity">
    <reaction evidence="8">
        <text>a 2'-deoxycytidine in DNA + S-adenosyl-L-methionine = a 5-methyl-2'-deoxycytidine in DNA + S-adenosyl-L-homocysteine + H(+)</text>
        <dbReference type="Rhea" id="RHEA:13681"/>
        <dbReference type="Rhea" id="RHEA-COMP:11369"/>
        <dbReference type="Rhea" id="RHEA-COMP:11370"/>
        <dbReference type="ChEBI" id="CHEBI:15378"/>
        <dbReference type="ChEBI" id="CHEBI:57856"/>
        <dbReference type="ChEBI" id="CHEBI:59789"/>
        <dbReference type="ChEBI" id="CHEBI:85452"/>
        <dbReference type="ChEBI" id="CHEBI:85454"/>
        <dbReference type="EC" id="2.1.1.37"/>
    </reaction>
</comment>
<dbReference type="SUPFAM" id="SSF54160">
    <property type="entry name" value="Chromo domain-like"/>
    <property type="match status" value="1"/>
</dbReference>
<evidence type="ECO:0000256" key="9">
    <source>
        <dbReference type="PROSITE-ProRule" id="PRU01016"/>
    </source>
</evidence>
<evidence type="ECO:0000259" key="11">
    <source>
        <dbReference type="PROSITE" id="PS50013"/>
    </source>
</evidence>
<keyword evidence="7" id="KW-0539">Nucleus</keyword>
<dbReference type="PROSITE" id="PS51038">
    <property type="entry name" value="BAH"/>
    <property type="match status" value="1"/>
</dbReference>
<dbReference type="InterPro" id="IPR016197">
    <property type="entry name" value="Chromo-like_dom_sf"/>
</dbReference>
<gene>
    <name evidence="13" type="ORF">KFK09_019673</name>
</gene>
<dbReference type="InterPro" id="IPR000953">
    <property type="entry name" value="Chromo/chromo_shadow_dom"/>
</dbReference>
<feature type="region of interest" description="Disordered" evidence="10">
    <location>
        <begin position="1"/>
        <end position="182"/>
    </location>
</feature>
<keyword evidence="6" id="KW-0238">DNA-binding</keyword>
<dbReference type="InterPro" id="IPR050390">
    <property type="entry name" value="C5-Methyltransferase"/>
</dbReference>
<feature type="domain" description="Chromo" evidence="11">
    <location>
        <begin position="504"/>
        <end position="560"/>
    </location>
</feature>
<dbReference type="InterPro" id="IPR001525">
    <property type="entry name" value="C5_MeTfrase"/>
</dbReference>
<comment type="subcellular location">
    <subcellularLocation>
        <location evidence="1">Nucleus</location>
    </subcellularLocation>
</comment>
<evidence type="ECO:0000256" key="5">
    <source>
        <dbReference type="ARBA" id="ARBA00022691"/>
    </source>
</evidence>
<evidence type="ECO:0000256" key="8">
    <source>
        <dbReference type="ARBA" id="ARBA00047422"/>
    </source>
</evidence>
<comment type="similarity">
    <text evidence="9">Belongs to the class I-like SAM-binding methyltransferase superfamily. C5-methyltransferase family.</text>
</comment>
<dbReference type="InterPro" id="IPR023779">
    <property type="entry name" value="Chromodomain_CS"/>
</dbReference>
<dbReference type="Pfam" id="PF01426">
    <property type="entry name" value="BAH"/>
    <property type="match status" value="1"/>
</dbReference>